<dbReference type="EMBL" id="AJWY01008969">
    <property type="protein sequence ID" value="EKC59709.1"/>
    <property type="molecule type" value="Genomic_DNA"/>
</dbReference>
<proteinExistence type="predicted"/>
<dbReference type="Gene3D" id="2.40.260.10">
    <property type="entry name" value="Sortase"/>
    <property type="match status" value="1"/>
</dbReference>
<sequence>NTLTEKNEYEILAVFKTVVYTDSPEAFKYYRFTDAQSPEEFDAYIEKCKGLSLYDTGVSAEYGDKLITLSTCEYSRTNGRIVVVAKKVTESSGANAPANDGAAEIPS</sequence>
<reference evidence="1" key="1">
    <citation type="journal article" date="2013" name="Environ. Microbiol.">
        <title>Microbiota from the distal guts of lean and obese adolescents exhibit partial functional redundancy besides clear differences in community structure.</title>
        <authorList>
            <person name="Ferrer M."/>
            <person name="Ruiz A."/>
            <person name="Lanza F."/>
            <person name="Haange S.B."/>
            <person name="Oberbach A."/>
            <person name="Till H."/>
            <person name="Bargiela R."/>
            <person name="Campoy C."/>
            <person name="Segura M.T."/>
            <person name="Richter M."/>
            <person name="von Bergen M."/>
            <person name="Seifert J."/>
            <person name="Suarez A."/>
        </authorList>
    </citation>
    <scope>NUCLEOTIDE SEQUENCE</scope>
</reference>
<dbReference type="SUPFAM" id="SSF63817">
    <property type="entry name" value="Sortase"/>
    <property type="match status" value="1"/>
</dbReference>
<dbReference type="InterPro" id="IPR009835">
    <property type="entry name" value="SrtB"/>
</dbReference>
<organism evidence="1">
    <name type="scientific">human gut metagenome</name>
    <dbReference type="NCBI Taxonomy" id="408170"/>
    <lineage>
        <taxon>unclassified sequences</taxon>
        <taxon>metagenomes</taxon>
        <taxon>organismal metagenomes</taxon>
    </lineage>
</organism>
<feature type="non-terminal residue" evidence="1">
    <location>
        <position position="1"/>
    </location>
</feature>
<gene>
    <name evidence="1" type="ORF">LEA_13223</name>
</gene>
<comment type="caution">
    <text evidence="1">The sequence shown here is derived from an EMBL/GenBank/DDBJ whole genome shotgun (WGS) entry which is preliminary data.</text>
</comment>
<dbReference type="CDD" id="cd05826">
    <property type="entry name" value="Sortase_B"/>
    <property type="match status" value="1"/>
</dbReference>
<evidence type="ECO:0000313" key="1">
    <source>
        <dbReference type="EMBL" id="EKC59709.1"/>
    </source>
</evidence>
<dbReference type="AlphaFoldDB" id="K1SWH6"/>
<protein>
    <submittedName>
        <fullName evidence="1">Sortase, SrtB family</fullName>
    </submittedName>
</protein>
<accession>K1SWH6</accession>
<dbReference type="InterPro" id="IPR023365">
    <property type="entry name" value="Sortase_dom-sf"/>
</dbReference>
<name>K1SWH6_9ZZZZ</name>